<dbReference type="Pfam" id="PF11751">
    <property type="entry name" value="PorP_SprF"/>
    <property type="match status" value="1"/>
</dbReference>
<gene>
    <name evidence="1" type="ORF">QQ008_24225</name>
</gene>
<dbReference type="EMBL" id="JAUJEA010000011">
    <property type="protein sequence ID" value="MDN5204521.1"/>
    <property type="molecule type" value="Genomic_DNA"/>
</dbReference>
<sequence>MKSFNFLLTIICLCCFYSISKSQYKPSHSLSMLNNYLINPAIAGPEPYMDLKISGRNQWVGIDGSPVTYYVSLDTPLNFVENDRNPQAHHAVGGTLLTDKAGPFRRNELNLSYAYHVPITSEITLSAGLSIGALHYNLKTADLNPNDPNDMVIGSGNDNKFSPNLSTGLWLYSDRFQLGISIHQLFIGDTNFGFLPSTNRRSQNINYFLFGSLKLKSITKVSISPVVMIKKIDYSPMAIDIGVTFNYNNRVMAGLTYENFDSVGLLGSFYFSPLLSLGYYYKVLGEGFVQYSRGSHEIVLGLKLKNKPNIVCPKF</sequence>
<dbReference type="Proteomes" id="UP001172082">
    <property type="component" value="Unassembled WGS sequence"/>
</dbReference>
<dbReference type="NCBIfam" id="TIGR03519">
    <property type="entry name" value="T9SS_PorP_fam"/>
    <property type="match status" value="1"/>
</dbReference>
<accession>A0ABT8KUU0</accession>
<keyword evidence="2" id="KW-1185">Reference proteome</keyword>
<evidence type="ECO:0000313" key="2">
    <source>
        <dbReference type="Proteomes" id="UP001172082"/>
    </source>
</evidence>
<dbReference type="InterPro" id="IPR019861">
    <property type="entry name" value="PorP/SprF_Bacteroidetes"/>
</dbReference>
<comment type="caution">
    <text evidence="1">The sequence shown here is derived from an EMBL/GenBank/DDBJ whole genome shotgun (WGS) entry which is preliminary data.</text>
</comment>
<name>A0ABT8KUU0_9BACT</name>
<proteinExistence type="predicted"/>
<protein>
    <submittedName>
        <fullName evidence="1">Type IX secretion system membrane protein PorP/SprF</fullName>
    </submittedName>
</protein>
<evidence type="ECO:0000313" key="1">
    <source>
        <dbReference type="EMBL" id="MDN5204521.1"/>
    </source>
</evidence>
<organism evidence="1 2">
    <name type="scientific">Splendidivirga corallicola</name>
    <dbReference type="NCBI Taxonomy" id="3051826"/>
    <lineage>
        <taxon>Bacteria</taxon>
        <taxon>Pseudomonadati</taxon>
        <taxon>Bacteroidota</taxon>
        <taxon>Cytophagia</taxon>
        <taxon>Cytophagales</taxon>
        <taxon>Splendidivirgaceae</taxon>
        <taxon>Splendidivirga</taxon>
    </lineage>
</organism>
<reference evidence="1" key="1">
    <citation type="submission" date="2023-06" db="EMBL/GenBank/DDBJ databases">
        <title>Genomic of Parafulvivirga corallium.</title>
        <authorList>
            <person name="Wang G."/>
        </authorList>
    </citation>
    <scope>NUCLEOTIDE SEQUENCE</scope>
    <source>
        <strain evidence="1">BMA10</strain>
    </source>
</reference>